<dbReference type="Pfam" id="PF08240">
    <property type="entry name" value="ADH_N"/>
    <property type="match status" value="1"/>
</dbReference>
<evidence type="ECO:0000256" key="4">
    <source>
        <dbReference type="ARBA" id="ARBA00023002"/>
    </source>
</evidence>
<dbReference type="GO" id="GO:0008106">
    <property type="term" value="F:alcohol dehydrogenase (NADP+) activity"/>
    <property type="evidence" value="ECO:0007669"/>
    <property type="project" value="UniProtKB-EC"/>
</dbReference>
<protein>
    <recommendedName>
        <fullName evidence="5">alcohol dehydrogenase (NADP(+))</fullName>
        <ecNumber evidence="5">1.1.1.2</ecNumber>
    </recommendedName>
</protein>
<evidence type="ECO:0000256" key="7">
    <source>
        <dbReference type="RuleBase" id="RU361277"/>
    </source>
</evidence>
<comment type="caution">
    <text evidence="9">The sequence shown here is derived from an EMBL/GenBank/DDBJ whole genome shotgun (WGS) entry which is preliminary data.</text>
</comment>
<dbReference type="SMART" id="SM00829">
    <property type="entry name" value="PKS_ER"/>
    <property type="match status" value="1"/>
</dbReference>
<dbReference type="OrthoDB" id="3567264at2"/>
<dbReference type="SUPFAM" id="SSF50129">
    <property type="entry name" value="GroES-like"/>
    <property type="match status" value="1"/>
</dbReference>
<dbReference type="InterPro" id="IPR011032">
    <property type="entry name" value="GroES-like_sf"/>
</dbReference>
<dbReference type="SUPFAM" id="SSF51735">
    <property type="entry name" value="NAD(P)-binding Rossmann-fold domains"/>
    <property type="match status" value="1"/>
</dbReference>
<keyword evidence="2 7" id="KW-0479">Metal-binding</keyword>
<evidence type="ECO:0000256" key="5">
    <source>
        <dbReference type="ARBA" id="ARBA00024074"/>
    </source>
</evidence>
<organism evidence="9 10">
    <name type="scientific">Subtercola boreus</name>
    <dbReference type="NCBI Taxonomy" id="120213"/>
    <lineage>
        <taxon>Bacteria</taxon>
        <taxon>Bacillati</taxon>
        <taxon>Actinomycetota</taxon>
        <taxon>Actinomycetes</taxon>
        <taxon>Micrococcales</taxon>
        <taxon>Microbacteriaceae</taxon>
        <taxon>Subtercola</taxon>
    </lineage>
</organism>
<keyword evidence="4" id="KW-0560">Oxidoreductase</keyword>
<dbReference type="Pfam" id="PF00107">
    <property type="entry name" value="ADH_zinc_N"/>
    <property type="match status" value="1"/>
</dbReference>
<reference evidence="9 10" key="1">
    <citation type="submission" date="2017-04" db="EMBL/GenBank/DDBJ databases">
        <title>Comparative genome analysis of Subtercola boreus.</title>
        <authorList>
            <person name="Cho Y.-J."/>
            <person name="Cho A."/>
            <person name="Kim O.-S."/>
            <person name="Lee J.-I."/>
        </authorList>
    </citation>
    <scope>NUCLEOTIDE SEQUENCE [LARGE SCALE GENOMIC DNA]</scope>
    <source>
        <strain evidence="9 10">P27444</strain>
    </source>
</reference>
<dbReference type="FunFam" id="3.40.50.720:FF:000022">
    <property type="entry name" value="Cinnamyl alcohol dehydrogenase"/>
    <property type="match status" value="1"/>
</dbReference>
<dbReference type="InterPro" id="IPR020843">
    <property type="entry name" value="ER"/>
</dbReference>
<dbReference type="InterPro" id="IPR002328">
    <property type="entry name" value="ADH_Zn_CS"/>
</dbReference>
<comment type="cofactor">
    <cofactor evidence="1 7">
        <name>Zn(2+)</name>
        <dbReference type="ChEBI" id="CHEBI:29105"/>
    </cofactor>
</comment>
<sequence length="354" mass="37709">MSTTVNAIAAPSATGSLITTTIERRDVGAKDVLIEIAYSGICHSDIHTVRGEWGNIQYPQVVGHEIVGVVTEIGSDVTLHSVGDRVGVGCMVNSCRECENCLAGENNYCLKGNTGTYAAVDRDGSITQGGYSTHIVVVEDFVLRVPEAIPFEKAAPLLCAGITTYSPLSHWNAGPGKKVAVIGMGGLGHMAVKIAHAMGAEVTVLSQTLSKKEDGLRLGADHYYATSDESTLKDLQNTFDLVINTVSAKIDLNTYLKVLRLNGTFVSVGAPPEPLPIQVFTLFGNRRSFAGSGIGSIAETQEMLDFCAEHGIAPETELIEATADAVNAAYERVLRSDVRYRFVMDIKTLADATA</sequence>
<evidence type="ECO:0000256" key="2">
    <source>
        <dbReference type="ARBA" id="ARBA00022723"/>
    </source>
</evidence>
<dbReference type="EC" id="1.1.1.2" evidence="5"/>
<proteinExistence type="inferred from homology"/>
<comment type="similarity">
    <text evidence="7">Belongs to the zinc-containing alcohol dehydrogenase family.</text>
</comment>
<dbReference type="RefSeq" id="WP_116282982.1">
    <property type="nucleotide sequence ID" value="NZ_NBXA01000020.1"/>
</dbReference>
<dbReference type="Gene3D" id="3.40.50.720">
    <property type="entry name" value="NAD(P)-binding Rossmann-like Domain"/>
    <property type="match status" value="1"/>
</dbReference>
<evidence type="ECO:0000256" key="1">
    <source>
        <dbReference type="ARBA" id="ARBA00001947"/>
    </source>
</evidence>
<evidence type="ECO:0000256" key="3">
    <source>
        <dbReference type="ARBA" id="ARBA00022833"/>
    </source>
</evidence>
<evidence type="ECO:0000256" key="6">
    <source>
        <dbReference type="ARBA" id="ARBA00048262"/>
    </source>
</evidence>
<dbReference type="Proteomes" id="UP000256709">
    <property type="component" value="Unassembled WGS sequence"/>
</dbReference>
<feature type="domain" description="Enoyl reductase (ER)" evidence="8">
    <location>
        <begin position="12"/>
        <end position="334"/>
    </location>
</feature>
<dbReference type="InterPro" id="IPR036291">
    <property type="entry name" value="NAD(P)-bd_dom_sf"/>
</dbReference>
<accession>A0A3E0VTI1</accession>
<dbReference type="InterPro" id="IPR013149">
    <property type="entry name" value="ADH-like_C"/>
</dbReference>
<evidence type="ECO:0000259" key="8">
    <source>
        <dbReference type="SMART" id="SM00829"/>
    </source>
</evidence>
<dbReference type="AlphaFoldDB" id="A0A3E0VTI1"/>
<dbReference type="GO" id="GO:0008270">
    <property type="term" value="F:zinc ion binding"/>
    <property type="evidence" value="ECO:0007669"/>
    <property type="project" value="InterPro"/>
</dbReference>
<name>A0A3E0VTI1_9MICO</name>
<dbReference type="PANTHER" id="PTHR42683">
    <property type="entry name" value="ALDEHYDE REDUCTASE"/>
    <property type="match status" value="1"/>
</dbReference>
<dbReference type="PROSITE" id="PS00059">
    <property type="entry name" value="ADH_ZINC"/>
    <property type="match status" value="1"/>
</dbReference>
<dbReference type="InterPro" id="IPR013154">
    <property type="entry name" value="ADH-like_N"/>
</dbReference>
<dbReference type="CDD" id="cd05283">
    <property type="entry name" value="CAD1"/>
    <property type="match status" value="1"/>
</dbReference>
<dbReference type="EMBL" id="NBXA01000020">
    <property type="protein sequence ID" value="RFA13041.1"/>
    <property type="molecule type" value="Genomic_DNA"/>
</dbReference>
<evidence type="ECO:0000313" key="9">
    <source>
        <dbReference type="EMBL" id="RFA13041.1"/>
    </source>
</evidence>
<gene>
    <name evidence="9" type="ORF">B7R21_09370</name>
</gene>
<dbReference type="InterPro" id="IPR047109">
    <property type="entry name" value="CAD-like"/>
</dbReference>
<dbReference type="Gene3D" id="3.90.180.10">
    <property type="entry name" value="Medium-chain alcohol dehydrogenases, catalytic domain"/>
    <property type="match status" value="1"/>
</dbReference>
<keyword evidence="3 7" id="KW-0862">Zinc</keyword>
<comment type="catalytic activity">
    <reaction evidence="6">
        <text>a primary alcohol + NADP(+) = an aldehyde + NADPH + H(+)</text>
        <dbReference type="Rhea" id="RHEA:15937"/>
        <dbReference type="ChEBI" id="CHEBI:15378"/>
        <dbReference type="ChEBI" id="CHEBI:15734"/>
        <dbReference type="ChEBI" id="CHEBI:17478"/>
        <dbReference type="ChEBI" id="CHEBI:57783"/>
        <dbReference type="ChEBI" id="CHEBI:58349"/>
        <dbReference type="EC" id="1.1.1.2"/>
    </reaction>
</comment>
<evidence type="ECO:0000313" key="10">
    <source>
        <dbReference type="Proteomes" id="UP000256709"/>
    </source>
</evidence>